<keyword evidence="2" id="KW-1185">Reference proteome</keyword>
<protein>
    <submittedName>
        <fullName evidence="1">Uncharacterized protein</fullName>
    </submittedName>
</protein>
<dbReference type="AlphaFoldDB" id="A0A1S1QFD7"/>
<dbReference type="EMBL" id="MBLM01000131">
    <property type="protein sequence ID" value="OHV33513.1"/>
    <property type="molecule type" value="Genomic_DNA"/>
</dbReference>
<evidence type="ECO:0000313" key="2">
    <source>
        <dbReference type="Proteomes" id="UP000179627"/>
    </source>
</evidence>
<name>A0A1S1QFD7_9ACTN</name>
<gene>
    <name evidence="1" type="ORF">CC117_22910</name>
</gene>
<reference evidence="2" key="1">
    <citation type="submission" date="2016-07" db="EMBL/GenBank/DDBJ databases">
        <title>Sequence Frankia sp. strain CcI1.17.</title>
        <authorList>
            <person name="Ghodhbane-Gtari F."/>
            <person name="Swanson E."/>
            <person name="Gueddou A."/>
            <person name="Morris K."/>
            <person name="Hezbri K."/>
            <person name="Ktari A."/>
            <person name="Nouioui I."/>
            <person name="Abebe-Akele F."/>
            <person name="Simpson S."/>
            <person name="Thomas K."/>
            <person name="Gtari M."/>
            <person name="Tisa L.S."/>
            <person name="Hurst S."/>
        </authorList>
    </citation>
    <scope>NUCLEOTIDE SEQUENCE [LARGE SCALE GENOMIC DNA]</scope>
    <source>
        <strain evidence="2">Cc1.17</strain>
    </source>
</reference>
<comment type="caution">
    <text evidence="1">The sequence shown here is derived from an EMBL/GenBank/DDBJ whole genome shotgun (WGS) entry which is preliminary data.</text>
</comment>
<organism evidence="1 2">
    <name type="scientific">Parafrankia colletiae</name>
    <dbReference type="NCBI Taxonomy" id="573497"/>
    <lineage>
        <taxon>Bacteria</taxon>
        <taxon>Bacillati</taxon>
        <taxon>Actinomycetota</taxon>
        <taxon>Actinomycetes</taxon>
        <taxon>Frankiales</taxon>
        <taxon>Frankiaceae</taxon>
        <taxon>Parafrankia</taxon>
    </lineage>
</organism>
<proteinExistence type="predicted"/>
<dbReference type="RefSeq" id="WP_071087076.1">
    <property type="nucleotide sequence ID" value="NZ_MBLM01000131.1"/>
</dbReference>
<accession>A0A1S1QFD7</accession>
<evidence type="ECO:0000313" key="1">
    <source>
        <dbReference type="EMBL" id="OHV33513.1"/>
    </source>
</evidence>
<sequence length="84" mass="8837">MTALILAQVAVTPGALPVAPEQAEQTRNGLIVVLRAFAAAATTPYAAHLADAELLRRRDRHPQPGELAYLADAVILARNISPAS</sequence>
<dbReference type="Proteomes" id="UP000179627">
    <property type="component" value="Unassembled WGS sequence"/>
</dbReference>